<evidence type="ECO:0000313" key="1">
    <source>
        <dbReference type="EMBL" id="KAF9797822.1"/>
    </source>
</evidence>
<name>A0A8H7NRZ7_9APHY</name>
<accession>A0A8H7NRZ7</accession>
<organism evidence="1 2">
    <name type="scientific">Rhodonia placenta</name>
    <dbReference type="NCBI Taxonomy" id="104341"/>
    <lineage>
        <taxon>Eukaryota</taxon>
        <taxon>Fungi</taxon>
        <taxon>Dikarya</taxon>
        <taxon>Basidiomycota</taxon>
        <taxon>Agaricomycotina</taxon>
        <taxon>Agaricomycetes</taxon>
        <taxon>Polyporales</taxon>
        <taxon>Adustoporiaceae</taxon>
        <taxon>Rhodonia</taxon>
    </lineage>
</organism>
<dbReference type="AlphaFoldDB" id="A0A8H7NRZ7"/>
<evidence type="ECO:0000313" key="2">
    <source>
        <dbReference type="Proteomes" id="UP000639403"/>
    </source>
</evidence>
<dbReference type="EMBL" id="JADOXO010001145">
    <property type="protein sequence ID" value="KAF9797822.1"/>
    <property type="molecule type" value="Genomic_DNA"/>
</dbReference>
<comment type="caution">
    <text evidence="1">The sequence shown here is derived from an EMBL/GenBank/DDBJ whole genome shotgun (WGS) entry which is preliminary data.</text>
</comment>
<sequence>MQQEPRLRVREDKYRPLKCRYQRVRLLSVGDVK</sequence>
<gene>
    <name evidence="1" type="ORF">IEO21_10826</name>
</gene>
<proteinExistence type="predicted"/>
<dbReference type="Proteomes" id="UP000639403">
    <property type="component" value="Unassembled WGS sequence"/>
</dbReference>
<protein>
    <submittedName>
        <fullName evidence="1">Uncharacterized protein</fullName>
    </submittedName>
</protein>
<reference evidence="1" key="1">
    <citation type="submission" date="2020-11" db="EMBL/GenBank/DDBJ databases">
        <authorList>
            <person name="Koelle M."/>
            <person name="Horta M.A.C."/>
            <person name="Nowrousian M."/>
            <person name="Ohm R.A."/>
            <person name="Benz P."/>
            <person name="Pilgard A."/>
        </authorList>
    </citation>
    <scope>NUCLEOTIDE SEQUENCE</scope>
    <source>
        <strain evidence="1">FPRL280</strain>
    </source>
</reference>
<reference evidence="1" key="2">
    <citation type="journal article" name="Front. Microbiol.">
        <title>Degradative Capacity of Two Strains of Rhodonia placenta: From Phenotype to Genotype.</title>
        <authorList>
            <person name="Kolle M."/>
            <person name="Horta M.A.C."/>
            <person name="Nowrousian M."/>
            <person name="Ohm R.A."/>
            <person name="Benz J.P."/>
            <person name="Pilgard A."/>
        </authorList>
    </citation>
    <scope>NUCLEOTIDE SEQUENCE</scope>
    <source>
        <strain evidence="1">FPRL280</strain>
    </source>
</reference>